<evidence type="ECO:0000313" key="12">
    <source>
        <dbReference type="EMBL" id="KFD52277.1"/>
    </source>
</evidence>
<dbReference type="PANTHER" id="PTHR12764">
    <property type="entry name" value="WD REPEAT DOMAIN-RELATED"/>
    <property type="match status" value="1"/>
</dbReference>
<dbReference type="PANTHER" id="PTHR12764:SF4">
    <property type="entry name" value="INTRAFLAGELLAR TRANSPORT PROTEIN 122 HOMOLOG"/>
    <property type="match status" value="1"/>
</dbReference>
<feature type="domain" description="Intraflagellar transport protein 122 homolog TPR" evidence="11">
    <location>
        <begin position="576"/>
        <end position="948"/>
    </location>
</feature>
<dbReference type="InterPro" id="IPR036322">
    <property type="entry name" value="WD40_repeat_dom_sf"/>
</dbReference>
<dbReference type="GO" id="GO:0061512">
    <property type="term" value="P:protein localization to cilium"/>
    <property type="evidence" value="ECO:0007669"/>
    <property type="project" value="TreeGrafter"/>
</dbReference>
<evidence type="ECO:0000256" key="2">
    <source>
        <dbReference type="ARBA" id="ARBA00019442"/>
    </source>
</evidence>
<dbReference type="InterPro" id="IPR056153">
    <property type="entry name" value="Beta-prop_IFT122_1st"/>
</dbReference>
<dbReference type="EMBL" id="KL363229">
    <property type="protein sequence ID" value="KFD52277.1"/>
    <property type="molecule type" value="Genomic_DNA"/>
</dbReference>
<dbReference type="PROSITE" id="PS50082">
    <property type="entry name" value="WD_REPEATS_2"/>
    <property type="match status" value="1"/>
</dbReference>
<evidence type="ECO:0000256" key="6">
    <source>
        <dbReference type="ARBA" id="ARBA00023273"/>
    </source>
</evidence>
<feature type="domain" description="IFT122 first beta-propeller" evidence="9">
    <location>
        <begin position="199"/>
        <end position="304"/>
    </location>
</feature>
<dbReference type="SUPFAM" id="SSF48452">
    <property type="entry name" value="TPR-like"/>
    <property type="match status" value="1"/>
</dbReference>
<evidence type="ECO:0000256" key="4">
    <source>
        <dbReference type="ARBA" id="ARBA00022737"/>
    </source>
</evidence>
<protein>
    <recommendedName>
        <fullName evidence="2">Intraflagellar transport protein 122 homolog</fullName>
    </recommendedName>
</protein>
<evidence type="ECO:0000259" key="11">
    <source>
        <dbReference type="Pfam" id="PF25295"/>
    </source>
</evidence>
<evidence type="ECO:0000259" key="8">
    <source>
        <dbReference type="Pfam" id="PF23377"/>
    </source>
</evidence>
<dbReference type="InterPro" id="IPR001680">
    <property type="entry name" value="WD40_rpt"/>
</dbReference>
<evidence type="ECO:0000259" key="10">
    <source>
        <dbReference type="Pfam" id="PF25144"/>
    </source>
</evidence>
<dbReference type="AlphaFoldDB" id="A0A085NB93"/>
<dbReference type="SMART" id="SM00320">
    <property type="entry name" value="WD40"/>
    <property type="match status" value="6"/>
</dbReference>
<dbReference type="Pfam" id="PF25143">
    <property type="entry name" value="Zn_ribbon_IFT122_C"/>
    <property type="match status" value="1"/>
</dbReference>
<keyword evidence="14" id="KW-1185">Reference proteome</keyword>
<evidence type="ECO:0000313" key="14">
    <source>
        <dbReference type="Proteomes" id="UP000030764"/>
    </source>
</evidence>
<dbReference type="Pfam" id="PF23381">
    <property type="entry name" value="Beta-prop_IFT122_1st"/>
    <property type="match status" value="2"/>
</dbReference>
<sequence>MNCVIAWSKEITNPDGTPCQISCMTYKPDGTELLVAAGCNVYVYKEDDGTLVQTLHGHKDTVYCIVYAVGGERFATGSADKNVIIWTEQHEGILKFNHSDSIQCLSFCPISSTLLSCAVTDFGLWSMEKKTVDKHKSSARICSCSWTPNGEYFALGLYNGIISYCNKAGEEMLKVSRPNGSTVWFLAFNPFQPEEASDQSAEPLGTSLVVLDWSPAMAFYDINGQKISEDLKLQYDPLCLDFFMNGEFIVVGGSSQKVNLHTRRGVFLCTVAEVQSWIWDCKAKPDGHRIAIGCNDGLVVVYQIRFSTVHGLYNDLYVYRRNITQVVVQHLISDLKYKIRCNGMVKKVSVYKNKLAVQQSNSISIFERSPAAEEGGMEYDLVRTIEKDISCNLLVLCSQHVVFCQERDLQCYNLLGRKERQWTVESVVRYIRVIGGIPGRESLLVGLQNGQVLKIFLDNPFPWELIKLNDGIRCLDMSVSQTKLSIISESNICFAHDLISGQLLFQEPKVNSSAWNRHHEDLICMSGMEKLIIKLKDFPAYELPIPGLVVGFAGSQVFFLNAYTMSTVEVSLQCQIRQAIRAGMHSDAYSIACLGTCSTEWDYLGLSALKCLKFQIAKKCFQRTKHYPYLNLIERVEAISDKNVALAQVMACTGDIDTAAELFCSHDHVDMAVEMYLDLQMFEKANLLMESLGPAASRNLMRKQALLAYHSNDLERSCDLYVAAQEYEKAIDLMTSQHWTSRLINLARQIPDSEVDLLRKIAQALRQDKEYELAADIYRKMGDVNEFIEMKILSAKWEEAFHVAKQHPEFESQLYLRYADWLIERDRFEEASKAYRKAGRQSQAVFVLEQLADNAVDENRYDDAAYLFWLLSMQYIGRVTDGDDGNEESHMHNFHLNQQKASIYYAYDFVYKYVEEPFTLFSAEILFNVSRFVANSIQTTPCDKVSQVRVYYTLAKQALTLGAFKLSRIACDHLSRLHLPDKLETAVDMLALMVKVKPFQDPEELLPVCYACSMGNPMLSKSAAKCVHCGAALIYSYANFEILPLVEFKIDDSLSEDDAIRLIKSDPTILAPPMPEKKPKSPSKVVDITFASLFQEDEPAVPMYGEAELLQLSINEVFICRWPPPLKARFFRNLMPEILLSRCPACNSFFHTEDFELIVLQDGRCPLCRQPLDLRDDDFECENYETYLLRITK</sequence>
<dbReference type="Proteomes" id="UP000030758">
    <property type="component" value="Unassembled WGS sequence"/>
</dbReference>
<gene>
    <name evidence="12" type="ORF">M513_06840</name>
    <name evidence="13" type="ORF">M514_06840</name>
</gene>
<feature type="domain" description="IFT122 first beta-propeller" evidence="9">
    <location>
        <begin position="20"/>
        <end position="191"/>
    </location>
</feature>
<feature type="domain" description="IFT122 zinc ribbon" evidence="10">
    <location>
        <begin position="1003"/>
        <end position="1046"/>
    </location>
</feature>
<dbReference type="SUPFAM" id="SSF50978">
    <property type="entry name" value="WD40 repeat-like"/>
    <property type="match status" value="2"/>
</dbReference>
<dbReference type="Gene3D" id="1.25.40.470">
    <property type="match status" value="2"/>
</dbReference>
<dbReference type="Pfam" id="PF25144">
    <property type="entry name" value="Zn_ribbon_IFT122"/>
    <property type="match status" value="1"/>
</dbReference>
<accession>A0A085NB93</accession>
<keyword evidence="5" id="KW-0969">Cilium</keyword>
<feature type="domain" description="IFT122 second beta-propeller" evidence="8">
    <location>
        <begin position="310"/>
        <end position="565"/>
    </location>
</feature>
<dbReference type="GO" id="GO:0097730">
    <property type="term" value="C:non-motile cilium"/>
    <property type="evidence" value="ECO:0007669"/>
    <property type="project" value="TreeGrafter"/>
</dbReference>
<evidence type="ECO:0000256" key="7">
    <source>
        <dbReference type="PROSITE-ProRule" id="PRU00221"/>
    </source>
</evidence>
<feature type="repeat" description="WD" evidence="7">
    <location>
        <begin position="55"/>
        <end position="86"/>
    </location>
</feature>
<keyword evidence="4" id="KW-0677">Repeat</keyword>
<dbReference type="Proteomes" id="UP000030764">
    <property type="component" value="Unassembled WGS sequence"/>
</dbReference>
<evidence type="ECO:0000313" key="13">
    <source>
        <dbReference type="EMBL" id="KFD66739.1"/>
    </source>
</evidence>
<evidence type="ECO:0000256" key="1">
    <source>
        <dbReference type="ARBA" id="ARBA00004138"/>
    </source>
</evidence>
<reference evidence="13 14" key="1">
    <citation type="journal article" date="2014" name="Nat. Genet.">
        <title>Genome and transcriptome of the porcine whipworm Trichuris suis.</title>
        <authorList>
            <person name="Jex A.R."/>
            <person name="Nejsum P."/>
            <person name="Schwarz E.M."/>
            <person name="Hu L."/>
            <person name="Young N.D."/>
            <person name="Hall R.S."/>
            <person name="Korhonen P.K."/>
            <person name="Liao S."/>
            <person name="Thamsborg S."/>
            <person name="Xia J."/>
            <person name="Xu P."/>
            <person name="Wang S."/>
            <person name="Scheerlinck J.P."/>
            <person name="Hofmann A."/>
            <person name="Sternberg P.W."/>
            <person name="Wang J."/>
            <person name="Gasser R.B."/>
        </authorList>
    </citation>
    <scope>NUCLEOTIDE SEQUENCE [LARGE SCALE GENOMIC DNA]</scope>
    <source>
        <strain evidence="13">DCEP-RM93F</strain>
        <strain evidence="12">DCEP-RM93M</strain>
    </source>
</reference>
<dbReference type="Pfam" id="PF23377">
    <property type="entry name" value="Beta-prop_IFT122_2nd"/>
    <property type="match status" value="1"/>
</dbReference>
<dbReference type="GO" id="GO:1905515">
    <property type="term" value="P:non-motile cilium assembly"/>
    <property type="evidence" value="ECO:0007669"/>
    <property type="project" value="TreeGrafter"/>
</dbReference>
<keyword evidence="3 7" id="KW-0853">WD repeat</keyword>
<evidence type="ECO:0000259" key="9">
    <source>
        <dbReference type="Pfam" id="PF23381"/>
    </source>
</evidence>
<dbReference type="InterPro" id="IPR056152">
    <property type="entry name" value="Beta-prop_IFT122_2nd"/>
</dbReference>
<keyword evidence="6" id="KW-0966">Cell projection</keyword>
<dbReference type="InterPro" id="IPR011990">
    <property type="entry name" value="TPR-like_helical_dom_sf"/>
</dbReference>
<dbReference type="Gene3D" id="2.130.10.10">
    <property type="entry name" value="YVTN repeat-like/Quinoprotein amine dehydrogenase"/>
    <property type="match status" value="2"/>
</dbReference>
<proteinExistence type="predicted"/>
<dbReference type="InterPro" id="IPR015943">
    <property type="entry name" value="WD40/YVTN_repeat-like_dom_sf"/>
</dbReference>
<dbReference type="EMBL" id="KL367521">
    <property type="protein sequence ID" value="KFD66739.1"/>
    <property type="molecule type" value="Genomic_DNA"/>
</dbReference>
<dbReference type="Pfam" id="PF25295">
    <property type="entry name" value="TPR_IFT122"/>
    <property type="match status" value="1"/>
</dbReference>
<evidence type="ECO:0000256" key="5">
    <source>
        <dbReference type="ARBA" id="ARBA00023069"/>
    </source>
</evidence>
<dbReference type="InterPro" id="IPR039857">
    <property type="entry name" value="Ift122/121"/>
</dbReference>
<dbReference type="PROSITE" id="PS50294">
    <property type="entry name" value="WD_REPEATS_REGION"/>
    <property type="match status" value="1"/>
</dbReference>
<dbReference type="GO" id="GO:0030991">
    <property type="term" value="C:intraciliary transport particle A"/>
    <property type="evidence" value="ECO:0007669"/>
    <property type="project" value="TreeGrafter"/>
</dbReference>
<dbReference type="InterPro" id="IPR057411">
    <property type="entry name" value="TPR_IFT122"/>
</dbReference>
<organism evidence="13">
    <name type="scientific">Trichuris suis</name>
    <name type="common">pig whipworm</name>
    <dbReference type="NCBI Taxonomy" id="68888"/>
    <lineage>
        <taxon>Eukaryota</taxon>
        <taxon>Metazoa</taxon>
        <taxon>Ecdysozoa</taxon>
        <taxon>Nematoda</taxon>
        <taxon>Enoplea</taxon>
        <taxon>Dorylaimia</taxon>
        <taxon>Trichinellida</taxon>
        <taxon>Trichuridae</taxon>
        <taxon>Trichuris</taxon>
    </lineage>
</organism>
<dbReference type="InterPro" id="IPR056838">
    <property type="entry name" value="Zn_ribbon_IFT122"/>
</dbReference>
<evidence type="ECO:0000256" key="3">
    <source>
        <dbReference type="ARBA" id="ARBA00022574"/>
    </source>
</evidence>
<name>A0A085NB93_9BILA</name>
<comment type="subcellular location">
    <subcellularLocation>
        <location evidence="1">Cell projection</location>
        <location evidence="1">Cilium</location>
    </subcellularLocation>
</comment>
<dbReference type="GO" id="GO:0035721">
    <property type="term" value="P:intraciliary retrograde transport"/>
    <property type="evidence" value="ECO:0007669"/>
    <property type="project" value="TreeGrafter"/>
</dbReference>